<dbReference type="STRING" id="234267.Acid_1882"/>
<evidence type="ECO:0000256" key="1">
    <source>
        <dbReference type="SAM" id="Phobius"/>
    </source>
</evidence>
<proteinExistence type="predicted"/>
<feature type="transmembrane region" description="Helical" evidence="1">
    <location>
        <begin position="123"/>
        <end position="145"/>
    </location>
</feature>
<organism evidence="2">
    <name type="scientific">Solibacter usitatus (strain Ellin6076)</name>
    <dbReference type="NCBI Taxonomy" id="234267"/>
    <lineage>
        <taxon>Bacteria</taxon>
        <taxon>Pseudomonadati</taxon>
        <taxon>Acidobacteriota</taxon>
        <taxon>Terriglobia</taxon>
        <taxon>Bryobacterales</taxon>
        <taxon>Solibacteraceae</taxon>
        <taxon>Candidatus Solibacter</taxon>
    </lineage>
</organism>
<feature type="transmembrane region" description="Helical" evidence="1">
    <location>
        <begin position="193"/>
        <end position="211"/>
    </location>
</feature>
<dbReference type="HOGENOM" id="CLU_1030150_0_0_0"/>
<dbReference type="GO" id="GO:0140359">
    <property type="term" value="F:ABC-type transporter activity"/>
    <property type="evidence" value="ECO:0007669"/>
    <property type="project" value="InterPro"/>
</dbReference>
<keyword evidence="1" id="KW-0812">Transmembrane</keyword>
<reference evidence="2" key="1">
    <citation type="submission" date="2006-10" db="EMBL/GenBank/DDBJ databases">
        <title>Complete sequence of Solibacter usitatus Ellin6076.</title>
        <authorList>
            <consortium name="US DOE Joint Genome Institute"/>
            <person name="Copeland A."/>
            <person name="Lucas S."/>
            <person name="Lapidus A."/>
            <person name="Barry K."/>
            <person name="Detter J.C."/>
            <person name="Glavina del Rio T."/>
            <person name="Hammon N."/>
            <person name="Israni S."/>
            <person name="Dalin E."/>
            <person name="Tice H."/>
            <person name="Pitluck S."/>
            <person name="Thompson L.S."/>
            <person name="Brettin T."/>
            <person name="Bruce D."/>
            <person name="Han C."/>
            <person name="Tapia R."/>
            <person name="Gilna P."/>
            <person name="Schmutz J."/>
            <person name="Larimer F."/>
            <person name="Land M."/>
            <person name="Hauser L."/>
            <person name="Kyrpides N."/>
            <person name="Mikhailova N."/>
            <person name="Janssen P.H."/>
            <person name="Kuske C.R."/>
            <person name="Richardson P."/>
        </authorList>
    </citation>
    <scope>NUCLEOTIDE SEQUENCE</scope>
    <source>
        <strain evidence="2">Ellin6076</strain>
    </source>
</reference>
<keyword evidence="1" id="KW-0472">Membrane</keyword>
<gene>
    <name evidence="2" type="ordered locus">Acid_1882</name>
</gene>
<keyword evidence="1" id="KW-1133">Transmembrane helix</keyword>
<dbReference type="EMBL" id="CP000473">
    <property type="protein sequence ID" value="ABJ82872.1"/>
    <property type="molecule type" value="Genomic_DNA"/>
</dbReference>
<evidence type="ECO:0000313" key="2">
    <source>
        <dbReference type="EMBL" id="ABJ82872.1"/>
    </source>
</evidence>
<dbReference type="InParanoid" id="Q027E1"/>
<dbReference type="Pfam" id="PF12679">
    <property type="entry name" value="ABC2_membrane_2"/>
    <property type="match status" value="1"/>
</dbReference>
<dbReference type="KEGG" id="sus:Acid_1882"/>
<feature type="transmembrane region" description="Helical" evidence="1">
    <location>
        <begin position="16"/>
        <end position="37"/>
    </location>
</feature>
<feature type="transmembrane region" description="Helical" evidence="1">
    <location>
        <begin position="165"/>
        <end position="186"/>
    </location>
</feature>
<sequence length="270" mass="28990" precursor="true">MLFALTVQLLHRVRKFLLAAGVLLAGFQVVLILQANSIQASNSFSKMGEMVPAFARDLMGPSFVMFLTFKGIVCLGYFHPIVMGALVSAAVTLATIPVMEIETGFIDLVLARPVARHWIVTRSILAALISIIYLLAMMAVGTWIGLSNFATTDAGRPSAGLVGSLALNLGFLMFCWAGIAMAIGCACRRRGSAGAIAGLLALTAYLTDYIGRTWKPAESIAWLSPFRYYKPFELLMGAALPAKSLYVLGGIAAAAFALAYLLYSRRDISH</sequence>
<dbReference type="GO" id="GO:0005886">
    <property type="term" value="C:plasma membrane"/>
    <property type="evidence" value="ECO:0007669"/>
    <property type="project" value="UniProtKB-SubCell"/>
</dbReference>
<name>Q027E1_SOLUE</name>
<dbReference type="eggNOG" id="ENOG502ZQ4G">
    <property type="taxonomic scope" value="Bacteria"/>
</dbReference>
<dbReference type="AlphaFoldDB" id="Q027E1"/>
<accession>Q027E1</accession>
<feature type="transmembrane region" description="Helical" evidence="1">
    <location>
        <begin position="58"/>
        <end position="79"/>
    </location>
</feature>
<protein>
    <submittedName>
        <fullName evidence="2">ABC-2 type transporter</fullName>
    </submittedName>
</protein>
<feature type="transmembrane region" description="Helical" evidence="1">
    <location>
        <begin position="244"/>
        <end position="263"/>
    </location>
</feature>